<dbReference type="OrthoDB" id="10260614at2759"/>
<dbReference type="Gene3D" id="1.20.1540.10">
    <property type="entry name" value="Rhomboid-like"/>
    <property type="match status" value="1"/>
</dbReference>
<evidence type="ECO:0000256" key="1">
    <source>
        <dbReference type="ARBA" id="ARBA00000156"/>
    </source>
</evidence>
<dbReference type="AlphaFoldDB" id="A0A7M7JLE7"/>
<evidence type="ECO:0000256" key="7">
    <source>
        <dbReference type="ARBA" id="ARBA00022989"/>
    </source>
</evidence>
<evidence type="ECO:0000313" key="12">
    <source>
        <dbReference type="Proteomes" id="UP000594260"/>
    </source>
</evidence>
<dbReference type="CTD" id="36281"/>
<comment type="similarity">
    <text evidence="3">Belongs to the peptidase S54 family.</text>
</comment>
<dbReference type="InterPro" id="IPR035952">
    <property type="entry name" value="Rhomboid-like_sf"/>
</dbReference>
<feature type="domain" description="Peptidase S54 rhomboid" evidence="10">
    <location>
        <begin position="151"/>
        <end position="293"/>
    </location>
</feature>
<dbReference type="FunCoup" id="A0A7M7JLE7">
    <property type="interactions" value="2223"/>
</dbReference>
<dbReference type="GO" id="GO:0004252">
    <property type="term" value="F:serine-type endopeptidase activity"/>
    <property type="evidence" value="ECO:0007669"/>
    <property type="project" value="InterPro"/>
</dbReference>
<dbReference type="GeneID" id="111247379"/>
<evidence type="ECO:0000256" key="9">
    <source>
        <dbReference type="SAM" id="Phobius"/>
    </source>
</evidence>
<keyword evidence="8 9" id="KW-0472">Membrane</keyword>
<dbReference type="InterPro" id="IPR022764">
    <property type="entry name" value="Peptidase_S54_rhomboid_dom"/>
</dbReference>
<keyword evidence="5 9" id="KW-0812">Transmembrane</keyword>
<evidence type="ECO:0000256" key="5">
    <source>
        <dbReference type="ARBA" id="ARBA00022692"/>
    </source>
</evidence>
<evidence type="ECO:0000256" key="6">
    <source>
        <dbReference type="ARBA" id="ARBA00022801"/>
    </source>
</evidence>
<feature type="transmembrane region" description="Helical" evidence="9">
    <location>
        <begin position="115"/>
        <end position="132"/>
    </location>
</feature>
<dbReference type="KEGG" id="vde:111247379"/>
<proteinExistence type="inferred from homology"/>
<dbReference type="FunFam" id="1.20.1540.10:FF:000012">
    <property type="entry name" value="Rhomboid family protein"/>
    <property type="match status" value="1"/>
</dbReference>
<keyword evidence="6" id="KW-0378">Hydrolase</keyword>
<sequence>MWRSSLHLTRKQLLYQRREFIKRQNLPNREIPVKAVPRLASNSGVGIKKAVAFTVGSTCTFYAGATIYTYEYHVTLQQKLQERTRLQWSQIQPKAISIRRQINEWWRNQSPGHKAFFGIFALNAAVLILWHVPQLAHIMPRYFCHSVSSRNVVTMLLSTFSHSSLLHFGCNMFVLHSFSDAILKIMDQQQFVATYLSSGVIASLATHLHQSYTKIPIPSLGASGAILGIVGIVCVRMPDMSLCLVFLPMLTFSAGTAIKALLAFDTLGLCLRWRFFDHAAHLGGALFGVVYAMGGAKFIIERQRQFFDRWRDFRTK</sequence>
<feature type="transmembrane region" description="Helical" evidence="9">
    <location>
        <begin position="190"/>
        <end position="209"/>
    </location>
</feature>
<dbReference type="SUPFAM" id="SSF144091">
    <property type="entry name" value="Rhomboid-like"/>
    <property type="match status" value="1"/>
</dbReference>
<name>A0A7M7JLE7_VARDE</name>
<evidence type="ECO:0000256" key="3">
    <source>
        <dbReference type="ARBA" id="ARBA00009045"/>
    </source>
</evidence>
<feature type="transmembrane region" description="Helical" evidence="9">
    <location>
        <begin position="152"/>
        <end position="178"/>
    </location>
</feature>
<dbReference type="OMA" id="HYSAMHI"/>
<accession>A0A7M7JLE7</accession>
<organism evidence="11 12">
    <name type="scientific">Varroa destructor</name>
    <name type="common">Honeybee mite</name>
    <dbReference type="NCBI Taxonomy" id="109461"/>
    <lineage>
        <taxon>Eukaryota</taxon>
        <taxon>Metazoa</taxon>
        <taxon>Ecdysozoa</taxon>
        <taxon>Arthropoda</taxon>
        <taxon>Chelicerata</taxon>
        <taxon>Arachnida</taxon>
        <taxon>Acari</taxon>
        <taxon>Parasitiformes</taxon>
        <taxon>Mesostigmata</taxon>
        <taxon>Gamasina</taxon>
        <taxon>Dermanyssoidea</taxon>
        <taxon>Varroidae</taxon>
        <taxon>Varroa</taxon>
    </lineage>
</organism>
<dbReference type="GO" id="GO:0006465">
    <property type="term" value="P:signal peptide processing"/>
    <property type="evidence" value="ECO:0007669"/>
    <property type="project" value="TreeGrafter"/>
</dbReference>
<evidence type="ECO:0000256" key="4">
    <source>
        <dbReference type="ARBA" id="ARBA00013039"/>
    </source>
</evidence>
<evidence type="ECO:0000259" key="10">
    <source>
        <dbReference type="Pfam" id="PF01694"/>
    </source>
</evidence>
<dbReference type="RefSeq" id="XP_022653935.1">
    <property type="nucleotide sequence ID" value="XM_022798200.1"/>
</dbReference>
<comment type="catalytic activity">
    <reaction evidence="1">
        <text>Cleaves type-1 transmembrane domains using a catalytic dyad composed of serine and histidine that are contributed by different transmembrane domains.</text>
        <dbReference type="EC" id="3.4.21.105"/>
    </reaction>
</comment>
<comment type="subcellular location">
    <subcellularLocation>
        <location evidence="2">Membrane</location>
        <topology evidence="2">Multi-pass membrane protein</topology>
    </subcellularLocation>
</comment>
<dbReference type="EC" id="3.4.21.105" evidence="4"/>
<dbReference type="EnsemblMetazoa" id="XM_022798200">
    <property type="protein sequence ID" value="XP_022653935"/>
    <property type="gene ID" value="LOC111247379"/>
</dbReference>
<evidence type="ECO:0000313" key="11">
    <source>
        <dbReference type="EnsemblMetazoa" id="XP_022653935"/>
    </source>
</evidence>
<feature type="transmembrane region" description="Helical" evidence="9">
    <location>
        <begin position="282"/>
        <end position="300"/>
    </location>
</feature>
<dbReference type="PANTHER" id="PTHR43731">
    <property type="entry name" value="RHOMBOID PROTEASE"/>
    <property type="match status" value="1"/>
</dbReference>
<feature type="transmembrane region" description="Helical" evidence="9">
    <location>
        <begin position="242"/>
        <end position="262"/>
    </location>
</feature>
<protein>
    <recommendedName>
        <fullName evidence="4">rhomboid protease</fullName>
        <ecNumber evidence="4">3.4.21.105</ecNumber>
    </recommendedName>
</protein>
<dbReference type="Proteomes" id="UP000594260">
    <property type="component" value="Unplaced"/>
</dbReference>
<evidence type="ECO:0000256" key="2">
    <source>
        <dbReference type="ARBA" id="ARBA00004141"/>
    </source>
</evidence>
<keyword evidence="7 9" id="KW-1133">Transmembrane helix</keyword>
<dbReference type="PANTHER" id="PTHR43731:SF14">
    <property type="entry name" value="PRESENILIN-ASSOCIATED RHOMBOID-LIKE PROTEIN, MITOCHONDRIAL"/>
    <property type="match status" value="1"/>
</dbReference>
<dbReference type="InParanoid" id="A0A7M7JLE7"/>
<dbReference type="Pfam" id="PF01694">
    <property type="entry name" value="Rhomboid"/>
    <property type="match status" value="1"/>
</dbReference>
<keyword evidence="12" id="KW-1185">Reference proteome</keyword>
<reference evidence="11" key="1">
    <citation type="submission" date="2021-01" db="UniProtKB">
        <authorList>
            <consortium name="EnsemblMetazoa"/>
        </authorList>
    </citation>
    <scope>IDENTIFICATION</scope>
</reference>
<feature type="transmembrane region" description="Helical" evidence="9">
    <location>
        <begin position="215"/>
        <end position="235"/>
    </location>
</feature>
<evidence type="ECO:0000256" key="8">
    <source>
        <dbReference type="ARBA" id="ARBA00023136"/>
    </source>
</evidence>
<dbReference type="InterPro" id="IPR050925">
    <property type="entry name" value="Rhomboid_protease_S54"/>
</dbReference>
<dbReference type="GO" id="GO:0016020">
    <property type="term" value="C:membrane"/>
    <property type="evidence" value="ECO:0007669"/>
    <property type="project" value="UniProtKB-SubCell"/>
</dbReference>